<dbReference type="RefSeq" id="XP_018703927.1">
    <property type="nucleotide sequence ID" value="XM_018848791.1"/>
</dbReference>
<dbReference type="InterPro" id="IPR029752">
    <property type="entry name" value="D-isomer_DH_CS1"/>
</dbReference>
<gene>
    <name evidence="5" type="ORF">ISF_05186</name>
</gene>
<dbReference type="GO" id="GO:0051287">
    <property type="term" value="F:NAD binding"/>
    <property type="evidence" value="ECO:0007669"/>
    <property type="project" value="InterPro"/>
</dbReference>
<evidence type="ECO:0000256" key="3">
    <source>
        <dbReference type="ARBA" id="ARBA00023027"/>
    </source>
</evidence>
<dbReference type="SUPFAM" id="SSF51735">
    <property type="entry name" value="NAD(P)-binding Rossmann-fold domains"/>
    <property type="match status" value="1"/>
</dbReference>
<dbReference type="EMBL" id="AZHB01000012">
    <property type="protein sequence ID" value="OAA62177.1"/>
    <property type="molecule type" value="Genomic_DNA"/>
</dbReference>
<dbReference type="Pfam" id="PF02826">
    <property type="entry name" value="2-Hacid_dh_C"/>
    <property type="match status" value="1"/>
</dbReference>
<dbReference type="OrthoDB" id="298012at2759"/>
<dbReference type="Gene3D" id="3.40.50.720">
    <property type="entry name" value="NAD(P)-binding Rossmann-like Domain"/>
    <property type="match status" value="2"/>
</dbReference>
<evidence type="ECO:0000256" key="2">
    <source>
        <dbReference type="ARBA" id="ARBA00023002"/>
    </source>
</evidence>
<evidence type="ECO:0000256" key="1">
    <source>
        <dbReference type="ARBA" id="ARBA00005854"/>
    </source>
</evidence>
<dbReference type="PANTHER" id="PTHR42789:SF1">
    <property type="entry name" value="D-ISOMER SPECIFIC 2-HYDROXYACID DEHYDROGENASE FAMILY PROTEIN (AFU_ORTHOLOGUE AFUA_6G10090)"/>
    <property type="match status" value="1"/>
</dbReference>
<dbReference type="InterPro" id="IPR036291">
    <property type="entry name" value="NAD(P)-bd_dom_sf"/>
</dbReference>
<evidence type="ECO:0000313" key="5">
    <source>
        <dbReference type="EMBL" id="OAA62177.1"/>
    </source>
</evidence>
<dbReference type="PANTHER" id="PTHR42789">
    <property type="entry name" value="D-ISOMER SPECIFIC 2-HYDROXYACID DEHYDROGENASE FAMILY PROTEIN (AFU_ORTHOLOGUE AFUA_6G10090)"/>
    <property type="match status" value="1"/>
</dbReference>
<keyword evidence="2" id="KW-0560">Oxidoreductase</keyword>
<accession>A0A167V2Y9</accession>
<dbReference type="STRING" id="1081104.A0A167V2Y9"/>
<comment type="similarity">
    <text evidence="1">Belongs to the D-isomer specific 2-hydroxyacid dehydrogenase family.</text>
</comment>
<keyword evidence="6" id="KW-1185">Reference proteome</keyword>
<dbReference type="InterPro" id="IPR006140">
    <property type="entry name" value="D-isomer_DH_NAD-bd"/>
</dbReference>
<dbReference type="AlphaFoldDB" id="A0A167V2Y9"/>
<dbReference type="CDD" id="cd12169">
    <property type="entry name" value="PGDH_like_1"/>
    <property type="match status" value="1"/>
</dbReference>
<name>A0A167V2Y9_CORFA</name>
<comment type="caution">
    <text evidence="5">The sequence shown here is derived from an EMBL/GenBank/DDBJ whole genome shotgun (WGS) entry which is preliminary data.</text>
</comment>
<dbReference type="PROSITE" id="PS00065">
    <property type="entry name" value="D_2_HYDROXYACID_DH_1"/>
    <property type="match status" value="1"/>
</dbReference>
<dbReference type="GO" id="GO:0016616">
    <property type="term" value="F:oxidoreductase activity, acting on the CH-OH group of donors, NAD or NADP as acceptor"/>
    <property type="evidence" value="ECO:0007669"/>
    <property type="project" value="InterPro"/>
</dbReference>
<dbReference type="InterPro" id="IPR050857">
    <property type="entry name" value="D-2-hydroxyacid_DH"/>
</dbReference>
<reference evidence="5 6" key="1">
    <citation type="journal article" date="2016" name="Genome Biol. Evol.">
        <title>Divergent and convergent evolution of fungal pathogenicity.</title>
        <authorList>
            <person name="Shang Y."/>
            <person name="Xiao G."/>
            <person name="Zheng P."/>
            <person name="Cen K."/>
            <person name="Zhan S."/>
            <person name="Wang C."/>
        </authorList>
    </citation>
    <scope>NUCLEOTIDE SEQUENCE [LARGE SCALE GENOMIC DNA]</scope>
    <source>
        <strain evidence="5 6">ARSEF 2679</strain>
    </source>
</reference>
<dbReference type="GeneID" id="30021478"/>
<feature type="domain" description="D-isomer specific 2-hydroxyacid dehydrogenase NAD-binding" evidence="4">
    <location>
        <begin position="133"/>
        <end position="330"/>
    </location>
</feature>
<evidence type="ECO:0000313" key="6">
    <source>
        <dbReference type="Proteomes" id="UP000076744"/>
    </source>
</evidence>
<organism evidence="5 6">
    <name type="scientific">Cordyceps fumosorosea (strain ARSEF 2679)</name>
    <name type="common">Isaria fumosorosea</name>
    <dbReference type="NCBI Taxonomy" id="1081104"/>
    <lineage>
        <taxon>Eukaryota</taxon>
        <taxon>Fungi</taxon>
        <taxon>Dikarya</taxon>
        <taxon>Ascomycota</taxon>
        <taxon>Pezizomycotina</taxon>
        <taxon>Sordariomycetes</taxon>
        <taxon>Hypocreomycetidae</taxon>
        <taxon>Hypocreales</taxon>
        <taxon>Cordycipitaceae</taxon>
        <taxon>Cordyceps</taxon>
    </lineage>
</organism>
<keyword evidence="3" id="KW-0520">NAD</keyword>
<proteinExistence type="inferred from homology"/>
<dbReference type="Proteomes" id="UP000076744">
    <property type="component" value="Unassembled WGS sequence"/>
</dbReference>
<protein>
    <submittedName>
        <fullName evidence="5">D-isomer specific 2-hydroxyacid dehydrogenase</fullName>
    </submittedName>
</protein>
<sequence>MGLKIAVLDDYQGVAEQYFGTLGDEFEISYFKDTLLPYNHPATPQSVRDQLAHRLEPFEIISTTRERTPFPAELVRRLPKLKLLLTNGARNLALDLDAFREKGVVVATVVDVPPSTDPDHAPPTVGATAEHVLALIMALAKNVAASDACVKSGGWQTGLSTSLSGKTLGVVGLGRLGAQTARMLRAALGMQVIAWSPSLTQARADEQARAAGFESVVQPDGRPTFASVSREDLFRRADVVSLHLVLSDRSRGLVTADDLRRMKSEALFVNTARGPLVVERDLLDVLQQGRIRGAALDVYDVEPLPADSEWRTTEWGRDGRSQVLLTPHTGYVDREVIHGWYKLQAEQVLRWKNGQELGMRLV</sequence>
<evidence type="ECO:0000259" key="4">
    <source>
        <dbReference type="Pfam" id="PF02826"/>
    </source>
</evidence>
<dbReference type="SUPFAM" id="SSF52283">
    <property type="entry name" value="Formate/glycerate dehydrogenase catalytic domain-like"/>
    <property type="match status" value="1"/>
</dbReference>